<sequence>MKTREFKITSDGKEVATIECTDDGFNVKCTEECAKMCKDFKGCC</sequence>
<name>A0A0P8A4P6_9EURY</name>
<evidence type="ECO:0000313" key="1">
    <source>
        <dbReference type="EMBL" id="KPQ41464.1"/>
    </source>
</evidence>
<protein>
    <submittedName>
        <fullName evidence="1">Uncharacterized protein</fullName>
    </submittedName>
</protein>
<proteinExistence type="predicted"/>
<dbReference type="EMBL" id="LKCM01000354">
    <property type="protein sequence ID" value="KPQ41464.1"/>
    <property type="molecule type" value="Genomic_DNA"/>
</dbReference>
<comment type="caution">
    <text evidence="1">The sequence shown here is derived from an EMBL/GenBank/DDBJ whole genome shotgun (WGS) entry which is preliminary data.</text>
</comment>
<accession>A0A0P8A4P6</accession>
<organism evidence="1 2">
    <name type="scientific">Candidatus Methanoperedens nitratireducens</name>
    <dbReference type="NCBI Taxonomy" id="1392998"/>
    <lineage>
        <taxon>Archaea</taxon>
        <taxon>Methanobacteriati</taxon>
        <taxon>Methanobacteriota</taxon>
        <taxon>Stenosarchaea group</taxon>
        <taxon>Methanomicrobia</taxon>
        <taxon>Methanosarcinales</taxon>
        <taxon>ANME-2 cluster</taxon>
        <taxon>Candidatus Methanoperedentaceae</taxon>
        <taxon>Candidatus Methanoperedens</taxon>
    </lineage>
</organism>
<gene>
    <name evidence="1" type="ORF">MPEBLZ_03985</name>
</gene>
<dbReference type="AlphaFoldDB" id="A0A0P8A4P6"/>
<reference evidence="1 2" key="1">
    <citation type="submission" date="2015-09" db="EMBL/GenBank/DDBJ databases">
        <title>A metagenomics-based metabolic model of nitrate-dependent anaerobic oxidation of methane by Methanoperedens-like archaea.</title>
        <authorList>
            <person name="Arshad A."/>
            <person name="Speth D.R."/>
            <person name="De Graaf R.M."/>
            <person name="Op Den Camp H.J."/>
            <person name="Jetten M.S."/>
            <person name="Welte C.U."/>
        </authorList>
    </citation>
    <scope>NUCLEOTIDE SEQUENCE [LARGE SCALE GENOMIC DNA]</scope>
</reference>
<evidence type="ECO:0000313" key="2">
    <source>
        <dbReference type="Proteomes" id="UP000050360"/>
    </source>
</evidence>
<dbReference type="Proteomes" id="UP000050360">
    <property type="component" value="Unassembled WGS sequence"/>
</dbReference>